<dbReference type="AlphaFoldDB" id="A0AAJ7JB91"/>
<gene>
    <name evidence="4" type="primary">LOC108630061</name>
</gene>
<dbReference type="SMART" id="SM00428">
    <property type="entry name" value="H3"/>
    <property type="match status" value="1"/>
</dbReference>
<name>A0AAJ7JB91_9HYME</name>
<evidence type="ECO:0000259" key="2">
    <source>
        <dbReference type="Pfam" id="PF00125"/>
    </source>
</evidence>
<dbReference type="KEGG" id="ccal:108630061"/>
<dbReference type="CDD" id="cd22911">
    <property type="entry name" value="HFD_H3"/>
    <property type="match status" value="1"/>
</dbReference>
<dbReference type="GO" id="GO:0003677">
    <property type="term" value="F:DNA binding"/>
    <property type="evidence" value="ECO:0007669"/>
    <property type="project" value="InterPro"/>
</dbReference>
<comment type="similarity">
    <text evidence="1">Belongs to the histone H3 family.</text>
</comment>
<dbReference type="PRINTS" id="PR00622">
    <property type="entry name" value="HISTONEH3"/>
</dbReference>
<protein>
    <submittedName>
        <fullName evidence="4">Histone H3-like centromeric protein A</fullName>
    </submittedName>
</protein>
<dbReference type="PANTHER" id="PTHR45810">
    <property type="entry name" value="HISTONE H3.2"/>
    <property type="match status" value="1"/>
</dbReference>
<dbReference type="InterPro" id="IPR007125">
    <property type="entry name" value="H2A/H2B/H3"/>
</dbReference>
<dbReference type="RefSeq" id="XP_017888612.1">
    <property type="nucleotide sequence ID" value="XM_018033123.2"/>
</dbReference>
<feature type="domain" description="Core Histone H2A/H2B/H3" evidence="2">
    <location>
        <begin position="109"/>
        <end position="196"/>
    </location>
</feature>
<reference evidence="4" key="1">
    <citation type="submission" date="2025-08" db="UniProtKB">
        <authorList>
            <consortium name="RefSeq"/>
        </authorList>
    </citation>
    <scope>IDENTIFICATION</scope>
    <source>
        <tissue evidence="4">Whole body</tissue>
    </source>
</reference>
<evidence type="ECO:0000313" key="4">
    <source>
        <dbReference type="RefSeq" id="XP_017888612.1"/>
    </source>
</evidence>
<accession>A0AAJ7JB91</accession>
<dbReference type="InterPro" id="IPR000164">
    <property type="entry name" value="Histone_H3/CENP-A"/>
</dbReference>
<dbReference type="GO" id="GO:0030527">
    <property type="term" value="F:structural constituent of chromatin"/>
    <property type="evidence" value="ECO:0007669"/>
    <property type="project" value="InterPro"/>
</dbReference>
<dbReference type="GO" id="GO:0046982">
    <property type="term" value="F:protein heterodimerization activity"/>
    <property type="evidence" value="ECO:0007669"/>
    <property type="project" value="InterPro"/>
</dbReference>
<dbReference type="GO" id="GO:0000786">
    <property type="term" value="C:nucleosome"/>
    <property type="evidence" value="ECO:0007669"/>
    <property type="project" value="InterPro"/>
</dbReference>
<dbReference type="GeneID" id="108630061"/>
<dbReference type="PANTHER" id="PTHR45810:SF1">
    <property type="entry name" value="HISTONE H3-LIKE CENTROMERIC PROTEIN A"/>
    <property type="match status" value="1"/>
</dbReference>
<keyword evidence="3" id="KW-1185">Reference proteome</keyword>
<dbReference type="SUPFAM" id="SSF47113">
    <property type="entry name" value="Histone-fold"/>
    <property type="match status" value="1"/>
</dbReference>
<proteinExistence type="inferred from homology"/>
<organism evidence="3 4">
    <name type="scientific">Ceratina calcarata</name>
    <dbReference type="NCBI Taxonomy" id="156304"/>
    <lineage>
        <taxon>Eukaryota</taxon>
        <taxon>Metazoa</taxon>
        <taxon>Ecdysozoa</taxon>
        <taxon>Arthropoda</taxon>
        <taxon>Hexapoda</taxon>
        <taxon>Insecta</taxon>
        <taxon>Pterygota</taxon>
        <taxon>Neoptera</taxon>
        <taxon>Endopterygota</taxon>
        <taxon>Hymenoptera</taxon>
        <taxon>Apocrita</taxon>
        <taxon>Aculeata</taxon>
        <taxon>Apoidea</taxon>
        <taxon>Anthophila</taxon>
        <taxon>Apidae</taxon>
        <taxon>Ceratina</taxon>
        <taxon>Zadontomerus</taxon>
    </lineage>
</organism>
<sequence>MAKVVAARHDLAREPEWGTQSERFRSRGQDTLHQSYVKLEFLTIKVIIRPCYSTYLNVFFDRLHNAVQSSYVLKNTNINVVISINSSPRAVKDNPRTRVSVIKGARRGVRVLREIRYLRKTVSLLIPRLPFCRVVREIMVTCFPNTEVERIQASALEALQEAAEAYLVQFFEDCVIMSMHANRVTIKVQDLRLVRYFRGRTDVANK</sequence>
<evidence type="ECO:0000256" key="1">
    <source>
        <dbReference type="ARBA" id="ARBA00010343"/>
    </source>
</evidence>
<dbReference type="InterPro" id="IPR009072">
    <property type="entry name" value="Histone-fold"/>
</dbReference>
<dbReference type="Gene3D" id="1.10.20.10">
    <property type="entry name" value="Histone, subunit A"/>
    <property type="match status" value="1"/>
</dbReference>
<evidence type="ECO:0000313" key="3">
    <source>
        <dbReference type="Proteomes" id="UP000694925"/>
    </source>
</evidence>
<dbReference type="Proteomes" id="UP000694925">
    <property type="component" value="Unplaced"/>
</dbReference>
<dbReference type="Pfam" id="PF00125">
    <property type="entry name" value="Histone"/>
    <property type="match status" value="1"/>
</dbReference>